<reference evidence="2" key="1">
    <citation type="submission" date="2020-02" db="EMBL/GenBank/DDBJ databases">
        <authorList>
            <person name="Meier V. D."/>
        </authorList>
    </citation>
    <scope>NUCLEOTIDE SEQUENCE</scope>
    <source>
        <strain evidence="2">AVDCRST_MAG41</strain>
    </source>
</reference>
<accession>A0A6J4HC85</accession>
<feature type="compositionally biased region" description="Gly residues" evidence="1">
    <location>
        <begin position="26"/>
        <end position="39"/>
    </location>
</feature>
<proteinExistence type="predicted"/>
<feature type="non-terminal residue" evidence="2">
    <location>
        <position position="47"/>
    </location>
</feature>
<organism evidence="2">
    <name type="scientific">uncultured Mycobacteriales bacterium</name>
    <dbReference type="NCBI Taxonomy" id="581187"/>
    <lineage>
        <taxon>Bacteria</taxon>
        <taxon>Bacillati</taxon>
        <taxon>Actinomycetota</taxon>
        <taxon>Actinomycetes</taxon>
        <taxon>Mycobacteriales</taxon>
        <taxon>environmental samples</taxon>
    </lineage>
</organism>
<dbReference type="AlphaFoldDB" id="A0A6J4HC85"/>
<gene>
    <name evidence="2" type="ORF">AVDCRST_MAG41-441</name>
</gene>
<sequence>WGRSRRGRAGDIPGTSRGHRGEHRGGQGGTSRGQGGGRGVTEATRLG</sequence>
<feature type="non-terminal residue" evidence="2">
    <location>
        <position position="1"/>
    </location>
</feature>
<evidence type="ECO:0000313" key="2">
    <source>
        <dbReference type="EMBL" id="CAA9219610.1"/>
    </source>
</evidence>
<dbReference type="EMBL" id="CADCTP010000042">
    <property type="protein sequence ID" value="CAA9219610.1"/>
    <property type="molecule type" value="Genomic_DNA"/>
</dbReference>
<feature type="region of interest" description="Disordered" evidence="1">
    <location>
        <begin position="1"/>
        <end position="47"/>
    </location>
</feature>
<protein>
    <submittedName>
        <fullName evidence="2">Uncharacterized protein</fullName>
    </submittedName>
</protein>
<name>A0A6J4HC85_9ACTN</name>
<evidence type="ECO:0000256" key="1">
    <source>
        <dbReference type="SAM" id="MobiDB-lite"/>
    </source>
</evidence>